<dbReference type="AlphaFoldDB" id="A0A2M8LUK3"/>
<reference evidence="2 3" key="1">
    <citation type="submission" date="2017-11" db="EMBL/GenBank/DDBJ databases">
        <title>Streptomyces carmine sp. nov., a novel actinomycete isolated from Sophora alopecuroides in Xinjiang, China.</title>
        <authorList>
            <person name="Wang Y."/>
            <person name="Luo X."/>
            <person name="Wan C."/>
            <person name="Zhang L."/>
        </authorList>
    </citation>
    <scope>NUCLEOTIDE SEQUENCE [LARGE SCALE GENOMIC DNA]</scope>
    <source>
        <strain evidence="2 3">TRM SA0054</strain>
    </source>
</reference>
<comment type="caution">
    <text evidence="2">The sequence shown here is derived from an EMBL/GenBank/DDBJ whole genome shotgun (WGS) entry which is preliminary data.</text>
</comment>
<accession>A0A2M8LUK3</accession>
<evidence type="ECO:0000313" key="3">
    <source>
        <dbReference type="Proteomes" id="UP000230407"/>
    </source>
</evidence>
<organism evidence="2 3">
    <name type="scientific">Streptomyces carminius</name>
    <dbReference type="NCBI Taxonomy" id="2665496"/>
    <lineage>
        <taxon>Bacteria</taxon>
        <taxon>Bacillati</taxon>
        <taxon>Actinomycetota</taxon>
        <taxon>Actinomycetes</taxon>
        <taxon>Kitasatosporales</taxon>
        <taxon>Streptomycetaceae</taxon>
        <taxon>Streptomyces</taxon>
    </lineage>
</organism>
<dbReference type="InterPro" id="IPR007278">
    <property type="entry name" value="DUF397"/>
</dbReference>
<dbReference type="Proteomes" id="UP000230407">
    <property type="component" value="Unassembled WGS sequence"/>
</dbReference>
<evidence type="ECO:0000259" key="1">
    <source>
        <dbReference type="Pfam" id="PF04149"/>
    </source>
</evidence>
<protein>
    <submittedName>
        <fullName evidence="2">DUF397 domain-containing protein</fullName>
    </submittedName>
</protein>
<gene>
    <name evidence="2" type="ORF">CUT44_21950</name>
</gene>
<feature type="domain" description="DUF397" evidence="1">
    <location>
        <begin position="17"/>
        <end position="72"/>
    </location>
</feature>
<evidence type="ECO:0000313" key="2">
    <source>
        <dbReference type="EMBL" id="PJE95635.1"/>
    </source>
</evidence>
<proteinExistence type="predicted"/>
<dbReference type="Pfam" id="PF04149">
    <property type="entry name" value="DUF397"/>
    <property type="match status" value="1"/>
</dbReference>
<keyword evidence="3" id="KW-1185">Reference proteome</keyword>
<sequence>MTTRNRALAASDLTAVTWSKSSYSDNGLNCVETADLTRTAYGAVAIRDSKAPGGPALLFTARAFTAFVAGVQADGLTAS</sequence>
<name>A0A2M8LUK3_9ACTN</name>
<dbReference type="EMBL" id="PGGW01000063">
    <property type="protein sequence ID" value="PJE95635.1"/>
    <property type="molecule type" value="Genomic_DNA"/>
</dbReference>